<organism evidence="1 2">
    <name type="scientific">Pleurodeles waltl</name>
    <name type="common">Iberian ribbed newt</name>
    <dbReference type="NCBI Taxonomy" id="8319"/>
    <lineage>
        <taxon>Eukaryota</taxon>
        <taxon>Metazoa</taxon>
        <taxon>Chordata</taxon>
        <taxon>Craniata</taxon>
        <taxon>Vertebrata</taxon>
        <taxon>Euteleostomi</taxon>
        <taxon>Amphibia</taxon>
        <taxon>Batrachia</taxon>
        <taxon>Caudata</taxon>
        <taxon>Salamandroidea</taxon>
        <taxon>Salamandridae</taxon>
        <taxon>Pleurodelinae</taxon>
        <taxon>Pleurodeles</taxon>
    </lineage>
</organism>
<protein>
    <submittedName>
        <fullName evidence="1">Uncharacterized protein</fullName>
    </submittedName>
</protein>
<gene>
    <name evidence="1" type="ORF">NDU88_001258</name>
</gene>
<dbReference type="EMBL" id="JANPWB010000003">
    <property type="protein sequence ID" value="KAJ1197398.1"/>
    <property type="molecule type" value="Genomic_DNA"/>
</dbReference>
<proteinExistence type="predicted"/>
<dbReference type="Proteomes" id="UP001066276">
    <property type="component" value="Chromosome 2_1"/>
</dbReference>
<comment type="caution">
    <text evidence="1">The sequence shown here is derived from an EMBL/GenBank/DDBJ whole genome shotgun (WGS) entry which is preliminary data.</text>
</comment>
<accession>A0AAV7V7X9</accession>
<evidence type="ECO:0000313" key="2">
    <source>
        <dbReference type="Proteomes" id="UP001066276"/>
    </source>
</evidence>
<evidence type="ECO:0000313" key="1">
    <source>
        <dbReference type="EMBL" id="KAJ1197398.1"/>
    </source>
</evidence>
<sequence length="79" mass="8909">MCCYKCRKVQQTVKFTRAFEYEIPVVMRPRKASAHIMQAFRAICPLPKGEQETDATGTRVRIDKVRAAASSEGEGPCEM</sequence>
<dbReference type="AlphaFoldDB" id="A0AAV7V7X9"/>
<reference evidence="1" key="1">
    <citation type="journal article" date="2022" name="bioRxiv">
        <title>Sequencing and chromosome-scale assembly of the giantPleurodeles waltlgenome.</title>
        <authorList>
            <person name="Brown T."/>
            <person name="Elewa A."/>
            <person name="Iarovenko S."/>
            <person name="Subramanian E."/>
            <person name="Araus A.J."/>
            <person name="Petzold A."/>
            <person name="Susuki M."/>
            <person name="Suzuki K.-i.T."/>
            <person name="Hayashi T."/>
            <person name="Toyoda A."/>
            <person name="Oliveira C."/>
            <person name="Osipova E."/>
            <person name="Leigh N.D."/>
            <person name="Simon A."/>
            <person name="Yun M.H."/>
        </authorList>
    </citation>
    <scope>NUCLEOTIDE SEQUENCE</scope>
    <source>
        <strain evidence="1">20211129_DDA</strain>
        <tissue evidence="1">Liver</tissue>
    </source>
</reference>
<name>A0AAV7V7X9_PLEWA</name>
<keyword evidence="2" id="KW-1185">Reference proteome</keyword>